<organism evidence="6 7">
    <name type="scientific">Cephalotrichum gorgonifer</name>
    <dbReference type="NCBI Taxonomy" id="2041049"/>
    <lineage>
        <taxon>Eukaryota</taxon>
        <taxon>Fungi</taxon>
        <taxon>Dikarya</taxon>
        <taxon>Ascomycota</taxon>
        <taxon>Pezizomycotina</taxon>
        <taxon>Sordariomycetes</taxon>
        <taxon>Hypocreomycetidae</taxon>
        <taxon>Microascales</taxon>
        <taxon>Microascaceae</taxon>
        <taxon>Cephalotrichum</taxon>
    </lineage>
</organism>
<feature type="region of interest" description="Disordered" evidence="3">
    <location>
        <begin position="822"/>
        <end position="998"/>
    </location>
</feature>
<dbReference type="FunFam" id="2.30.29.30:FF:000452">
    <property type="entry name" value="Rho GTPase activator (Bem3)"/>
    <property type="match status" value="1"/>
</dbReference>
<sequence length="1381" mass="150478">MAGPVSVPRDVADQTPLRNSSIDSAISAISTKSQSQKGTDGQTSDADIAHLIKTAGSGEAVIQYLLKEKNSQAQQNTQLWRLVDKQRAMILGLNKDLERALKDKEKYRKKLKEVMALPEFGKALGTDATSAAKSGGSGDPVKRLGNGREVVRKDSLEVPVPDSPNLDSDSQKHSPIDMTMAPYPITPPADQPNAPPSAVAEMLDPAHTMPKPEEHALDQYNHEAVERAADEARKEEHNSKTKDIPINLAIPPSRSLPSEPPSVPPPRPPPAPPTTVTAQSSQREEGLNQFPAPPPRKPPPAPLQLGQGQNPGSGTPEDDETDTDYDDILEVDVAPDDSRGRRKTREEDERERDAVAQKEAERRSLSKKNKSPQTPQAPWSDQDRGKDSATIPLSPRRIPPPISMPGSMQASLNGVVNGDLTVPPSLHNAGLPASPRPFGPGMGGGTRPLASPPLSPRGMPMQNAPPLSPRPPRQPIPFPPGTPLTTSPPNPNMGAPMVLHTPKPLNVVKAESNAVEPASTVNQNRDPPAQRTKIFKGLVTEDYPNLLLSPNALLSVEVRVASSRMKPSRASLLSLTQLEEDPVFTLAVFSRSDRGELWRVEKDSASLAKLDQRMKRCPAFTAKTPDRSLFSGHSPAKLDARRIALDQYMDELLNTQLDMDAAVELCRYLSTNALPPNLDESVLVKSEAESRSLPKGAEGRPLLSGYLTKRGKNFGGWKARYFVLDGPVLKYYETPGGAHLGSIKLQNAQIGKQAHNPDNQSPAPRANNADDLDNQYRHAFLVLEPKKKDSSSHVKHVLCAESDRERDQWVDTLLQWIDYRDPGDDEATAKRGAHDRQGSGTNGDRQKGQTKKKRDQVKSQHQQSNSETLIGVSYASTTAGDVPHSGTPRPKAGASSSDRPRTAGGERPKTGVGLPGNPHDTDFQVPMISAPRDPQVISDSSSWGTKVGLLPPTMEEKKQRKRSFFGFGPKARSSSDGQDSLFGSDGGASTPPQNEYRGPVRQVFGAPVAEAVRFNSPVDVNVPLPAVVYRCIQYLDFRDAVYEEGIFRLSGSNVVIKQLRERFNTEGDVDLVNDSTYYDIHAVASLLKLYFRELPTTILTRDLHLEFMAVTELSSVKDKISVLAELVPRLPRANGTLLRYLIAFLIKIINNSDTNKMTVRNVGIVFSPTLNIPAPVFAMFLQHYEPIFGIEPEEYELPSPEGADSDTQSQLSQGPAHSFSEPVPRPSTSQGSSASPHRQRLMQSVADNSRGAPTPPLLVSLNEARGSPTPPPSFPIGRQGSSSYEPQYAQQQQPQQQQQRPAYESGFNPPSGYDSTNFYVPPRNANPGYDRPIYPADSGSGNGNGNGDFSKRRESAIFGLSGANNLTPQQSKSRLREETLY</sequence>
<feature type="compositionally biased region" description="Basic and acidic residues" evidence="3">
    <location>
        <begin position="822"/>
        <end position="837"/>
    </location>
</feature>
<dbReference type="GO" id="GO:0005096">
    <property type="term" value="F:GTPase activator activity"/>
    <property type="evidence" value="ECO:0007669"/>
    <property type="project" value="UniProtKB-KW"/>
</dbReference>
<dbReference type="Pfam" id="PF00620">
    <property type="entry name" value="RhoGAP"/>
    <property type="match status" value="1"/>
</dbReference>
<feature type="compositionally biased region" description="Low complexity" evidence="3">
    <location>
        <begin position="1286"/>
        <end position="1303"/>
    </location>
</feature>
<dbReference type="Gene3D" id="1.10.555.10">
    <property type="entry name" value="Rho GTPase activation protein"/>
    <property type="match status" value="1"/>
</dbReference>
<keyword evidence="7" id="KW-1185">Reference proteome</keyword>
<feature type="domain" description="Rho-GAP" evidence="5">
    <location>
        <begin position="1006"/>
        <end position="1223"/>
    </location>
</feature>
<dbReference type="SMART" id="SM00324">
    <property type="entry name" value="RhoGAP"/>
    <property type="match status" value="1"/>
</dbReference>
<feature type="compositionally biased region" description="Low complexity" evidence="3">
    <location>
        <begin position="20"/>
        <end position="30"/>
    </location>
</feature>
<feature type="compositionally biased region" description="Pro residues" evidence="3">
    <location>
        <begin position="184"/>
        <end position="195"/>
    </location>
</feature>
<feature type="region of interest" description="Disordered" evidence="3">
    <location>
        <begin position="1194"/>
        <end position="1381"/>
    </location>
</feature>
<evidence type="ECO:0000256" key="1">
    <source>
        <dbReference type="ARBA" id="ARBA00022468"/>
    </source>
</evidence>
<dbReference type="PANTHER" id="PTHR23176:SF129">
    <property type="entry name" value="RHO GTPASE ACTIVATING PROTEIN AT 16F, ISOFORM E-RELATED"/>
    <property type="match status" value="1"/>
</dbReference>
<accession>A0AAE8SQP8</accession>
<feature type="region of interest" description="Disordered" evidence="3">
    <location>
        <begin position="1"/>
        <end position="44"/>
    </location>
</feature>
<keyword evidence="2" id="KW-0175">Coiled coil</keyword>
<evidence type="ECO:0000256" key="2">
    <source>
        <dbReference type="SAM" id="Coils"/>
    </source>
</evidence>
<dbReference type="SMART" id="SM00233">
    <property type="entry name" value="PH"/>
    <property type="match status" value="1"/>
</dbReference>
<dbReference type="EMBL" id="ONZQ02000001">
    <property type="protein sequence ID" value="SPN96799.1"/>
    <property type="molecule type" value="Genomic_DNA"/>
</dbReference>
<dbReference type="GO" id="GO:0007165">
    <property type="term" value="P:signal transduction"/>
    <property type="evidence" value="ECO:0007669"/>
    <property type="project" value="InterPro"/>
</dbReference>
<dbReference type="GO" id="GO:0005938">
    <property type="term" value="C:cell cortex"/>
    <property type="evidence" value="ECO:0007669"/>
    <property type="project" value="UniProtKB-ARBA"/>
</dbReference>
<dbReference type="PROSITE" id="PS50238">
    <property type="entry name" value="RHOGAP"/>
    <property type="match status" value="1"/>
</dbReference>
<feature type="compositionally biased region" description="Polar residues" evidence="3">
    <location>
        <begin position="1226"/>
        <end position="1247"/>
    </location>
</feature>
<feature type="compositionally biased region" description="Polar residues" evidence="3">
    <location>
        <begin position="31"/>
        <end position="44"/>
    </location>
</feature>
<feature type="compositionally biased region" description="Basic and acidic residues" evidence="3">
    <location>
        <begin position="210"/>
        <end position="243"/>
    </location>
</feature>
<evidence type="ECO:0000313" key="7">
    <source>
        <dbReference type="Proteomes" id="UP001187682"/>
    </source>
</evidence>
<dbReference type="CDD" id="cd13277">
    <property type="entry name" value="PH_Bem3"/>
    <property type="match status" value="1"/>
</dbReference>
<feature type="region of interest" description="Disordered" evidence="3">
    <location>
        <begin position="127"/>
        <end position="487"/>
    </location>
</feature>
<evidence type="ECO:0000256" key="3">
    <source>
        <dbReference type="SAM" id="MobiDB-lite"/>
    </source>
</evidence>
<feature type="compositionally biased region" description="Basic and acidic residues" evidence="3">
    <location>
        <begin position="336"/>
        <end position="364"/>
    </location>
</feature>
<dbReference type="InterPro" id="IPR011993">
    <property type="entry name" value="PH-like_dom_sf"/>
</dbReference>
<dbReference type="CDD" id="cd06093">
    <property type="entry name" value="PX_domain"/>
    <property type="match status" value="1"/>
</dbReference>
<dbReference type="PANTHER" id="PTHR23176">
    <property type="entry name" value="RHO/RAC/CDC GTPASE-ACTIVATING PROTEIN"/>
    <property type="match status" value="1"/>
</dbReference>
<feature type="compositionally biased region" description="Polar residues" evidence="3">
    <location>
        <begin position="1362"/>
        <end position="1372"/>
    </location>
</feature>
<dbReference type="InterPro" id="IPR001849">
    <property type="entry name" value="PH_domain"/>
</dbReference>
<dbReference type="Proteomes" id="UP001187682">
    <property type="component" value="Unassembled WGS sequence"/>
</dbReference>
<feature type="compositionally biased region" description="Acidic residues" evidence="3">
    <location>
        <begin position="316"/>
        <end position="335"/>
    </location>
</feature>
<feature type="coiled-coil region" evidence="2">
    <location>
        <begin position="90"/>
        <end position="117"/>
    </location>
</feature>
<dbReference type="InterPro" id="IPR008936">
    <property type="entry name" value="Rho_GTPase_activation_prot"/>
</dbReference>
<evidence type="ECO:0000259" key="5">
    <source>
        <dbReference type="PROSITE" id="PS50238"/>
    </source>
</evidence>
<comment type="caution">
    <text evidence="6">The sequence shown here is derived from an EMBL/GenBank/DDBJ whole genome shotgun (WGS) entry which is preliminary data.</text>
</comment>
<evidence type="ECO:0000313" key="6">
    <source>
        <dbReference type="EMBL" id="SPN96799.1"/>
    </source>
</evidence>
<name>A0AAE8SQP8_9PEZI</name>
<feature type="compositionally biased region" description="Pro residues" evidence="3">
    <location>
        <begin position="258"/>
        <end position="273"/>
    </location>
</feature>
<dbReference type="SUPFAM" id="SSF48350">
    <property type="entry name" value="GTPase activation domain, GAP"/>
    <property type="match status" value="1"/>
</dbReference>
<feature type="compositionally biased region" description="Pro residues" evidence="3">
    <location>
        <begin position="291"/>
        <end position="302"/>
    </location>
</feature>
<proteinExistence type="predicted"/>
<feature type="compositionally biased region" description="Pro residues" evidence="3">
    <location>
        <begin position="466"/>
        <end position="487"/>
    </location>
</feature>
<dbReference type="PROSITE" id="PS50003">
    <property type="entry name" value="PH_DOMAIN"/>
    <property type="match status" value="1"/>
</dbReference>
<gene>
    <name evidence="6" type="ORF">DNG_00319</name>
</gene>
<dbReference type="InterPro" id="IPR000198">
    <property type="entry name" value="RhoGAP_dom"/>
</dbReference>
<evidence type="ECO:0000259" key="4">
    <source>
        <dbReference type="PROSITE" id="PS50003"/>
    </source>
</evidence>
<keyword evidence="1" id="KW-0343">GTPase activation</keyword>
<feature type="compositionally biased region" description="Polar residues" evidence="3">
    <location>
        <begin position="1205"/>
        <end position="1215"/>
    </location>
</feature>
<dbReference type="Pfam" id="PF00169">
    <property type="entry name" value="PH"/>
    <property type="match status" value="1"/>
</dbReference>
<reference evidence="6" key="1">
    <citation type="submission" date="2018-03" db="EMBL/GenBank/DDBJ databases">
        <authorList>
            <person name="Guldener U."/>
        </authorList>
    </citation>
    <scope>NUCLEOTIDE SEQUENCE</scope>
</reference>
<protein>
    <submittedName>
        <fullName evidence="6">Related to BEM3 GTPase-activating protein for Cdc42p and Rho1p</fullName>
    </submittedName>
</protein>
<feature type="compositionally biased region" description="Low complexity" evidence="3">
    <location>
        <begin position="303"/>
        <end position="312"/>
    </location>
</feature>
<dbReference type="Gene3D" id="2.30.29.30">
    <property type="entry name" value="Pleckstrin-homology domain (PH domain)/Phosphotyrosine-binding domain (PTB)"/>
    <property type="match status" value="1"/>
</dbReference>
<feature type="compositionally biased region" description="Polar residues" evidence="3">
    <location>
        <begin position="859"/>
        <end position="879"/>
    </location>
</feature>
<feature type="compositionally biased region" description="Basic and acidic residues" evidence="3">
    <location>
        <begin position="898"/>
        <end position="909"/>
    </location>
</feature>
<feature type="domain" description="PH" evidence="4">
    <location>
        <begin position="700"/>
        <end position="818"/>
    </location>
</feature>
<dbReference type="SUPFAM" id="SSF50729">
    <property type="entry name" value="PH domain-like"/>
    <property type="match status" value="1"/>
</dbReference>
<dbReference type="InterPro" id="IPR050729">
    <property type="entry name" value="Rho-GAP"/>
</dbReference>